<name>A0AA40A8Q6_9PEZI</name>
<dbReference type="Proteomes" id="UP001172102">
    <property type="component" value="Unassembled WGS sequence"/>
</dbReference>
<proteinExistence type="predicted"/>
<dbReference type="AlphaFoldDB" id="A0AA40A8Q6"/>
<evidence type="ECO:0000256" key="1">
    <source>
        <dbReference type="SAM" id="MobiDB-lite"/>
    </source>
</evidence>
<feature type="compositionally biased region" description="Polar residues" evidence="1">
    <location>
        <begin position="66"/>
        <end position="75"/>
    </location>
</feature>
<dbReference type="EMBL" id="JAUKUA010000005">
    <property type="protein sequence ID" value="KAK0711375.1"/>
    <property type="molecule type" value="Genomic_DNA"/>
</dbReference>
<protein>
    <submittedName>
        <fullName evidence="2">Uncharacterized protein</fullName>
    </submittedName>
</protein>
<gene>
    <name evidence="2" type="ORF">B0H67DRAFT_287030</name>
</gene>
<reference evidence="2" key="1">
    <citation type="submission" date="2023-06" db="EMBL/GenBank/DDBJ databases">
        <title>Genome-scale phylogeny and comparative genomics of the fungal order Sordariales.</title>
        <authorList>
            <consortium name="Lawrence Berkeley National Laboratory"/>
            <person name="Hensen N."/>
            <person name="Bonometti L."/>
            <person name="Westerberg I."/>
            <person name="Brannstrom I.O."/>
            <person name="Guillou S."/>
            <person name="Cros-Aarteil S."/>
            <person name="Calhoun S."/>
            <person name="Haridas S."/>
            <person name="Kuo A."/>
            <person name="Mondo S."/>
            <person name="Pangilinan J."/>
            <person name="Riley R."/>
            <person name="Labutti K."/>
            <person name="Andreopoulos B."/>
            <person name="Lipzen A."/>
            <person name="Chen C."/>
            <person name="Yanf M."/>
            <person name="Daum C."/>
            <person name="Ng V."/>
            <person name="Clum A."/>
            <person name="Steindorff A."/>
            <person name="Ohm R."/>
            <person name="Martin F."/>
            <person name="Silar P."/>
            <person name="Natvig D."/>
            <person name="Lalanne C."/>
            <person name="Gautier V."/>
            <person name="Ament-Velasquez S.L."/>
            <person name="Kruys A."/>
            <person name="Hutchinson M.I."/>
            <person name="Powell A.J."/>
            <person name="Barry K."/>
            <person name="Miller A.N."/>
            <person name="Grigoriev I.V."/>
            <person name="Debuchy R."/>
            <person name="Gladieux P."/>
            <person name="Thoren M.H."/>
            <person name="Johannesson H."/>
        </authorList>
    </citation>
    <scope>NUCLEOTIDE SEQUENCE</scope>
    <source>
        <strain evidence="2">SMH4607-1</strain>
    </source>
</reference>
<accession>A0AA40A8Q6</accession>
<evidence type="ECO:0000313" key="2">
    <source>
        <dbReference type="EMBL" id="KAK0711375.1"/>
    </source>
</evidence>
<keyword evidence="3" id="KW-1185">Reference proteome</keyword>
<comment type="caution">
    <text evidence="2">The sequence shown here is derived from an EMBL/GenBank/DDBJ whole genome shotgun (WGS) entry which is preliminary data.</text>
</comment>
<sequence length="84" mass="8894">MFPLKVHKSCPDMQLLKSEAGYSVQGECHARCPGYPTGQATGDSSAAWQLGYQGSAFGAQVGSDYGPSTGQQTVPSRKAYSSCW</sequence>
<organism evidence="2 3">
    <name type="scientific">Lasiosphaeris hirsuta</name>
    <dbReference type="NCBI Taxonomy" id="260670"/>
    <lineage>
        <taxon>Eukaryota</taxon>
        <taxon>Fungi</taxon>
        <taxon>Dikarya</taxon>
        <taxon>Ascomycota</taxon>
        <taxon>Pezizomycotina</taxon>
        <taxon>Sordariomycetes</taxon>
        <taxon>Sordariomycetidae</taxon>
        <taxon>Sordariales</taxon>
        <taxon>Lasiosphaeriaceae</taxon>
        <taxon>Lasiosphaeris</taxon>
    </lineage>
</organism>
<feature type="region of interest" description="Disordered" evidence="1">
    <location>
        <begin position="63"/>
        <end position="84"/>
    </location>
</feature>
<evidence type="ECO:0000313" key="3">
    <source>
        <dbReference type="Proteomes" id="UP001172102"/>
    </source>
</evidence>